<comment type="caution">
    <text evidence="9">The sequence shown here is derived from an EMBL/GenBank/DDBJ whole genome shotgun (WGS) entry which is preliminary data.</text>
</comment>
<evidence type="ECO:0000256" key="5">
    <source>
        <dbReference type="ARBA" id="ARBA00022833"/>
    </source>
</evidence>
<dbReference type="PANTHER" id="PTHR12983">
    <property type="entry name" value="RING FINGER 10 FAMILY MEMBER"/>
    <property type="match status" value="1"/>
</dbReference>
<dbReference type="InterPro" id="IPR027370">
    <property type="entry name" value="Znf-RING_euk"/>
</dbReference>
<reference evidence="9" key="1">
    <citation type="submission" date="2020-05" db="EMBL/GenBank/DDBJ databases">
        <title>Phylogenomic resolution of chytrid fungi.</title>
        <authorList>
            <person name="Stajich J.E."/>
            <person name="Amses K."/>
            <person name="Simmons R."/>
            <person name="Seto K."/>
            <person name="Myers J."/>
            <person name="Bonds A."/>
            <person name="Quandt C.A."/>
            <person name="Barry K."/>
            <person name="Liu P."/>
            <person name="Grigoriev I."/>
            <person name="Longcore J.E."/>
            <person name="James T.Y."/>
        </authorList>
    </citation>
    <scope>NUCLEOTIDE SEQUENCE</scope>
    <source>
        <strain evidence="9">JEL0476</strain>
    </source>
</reference>
<dbReference type="SUPFAM" id="SSF57850">
    <property type="entry name" value="RING/U-box"/>
    <property type="match status" value="1"/>
</dbReference>
<dbReference type="PROSITE" id="PS00518">
    <property type="entry name" value="ZF_RING_1"/>
    <property type="match status" value="1"/>
</dbReference>
<keyword evidence="10" id="KW-1185">Reference proteome</keyword>
<comment type="subcellular location">
    <subcellularLocation>
        <location evidence="1">Cytoplasm</location>
    </subcellularLocation>
</comment>
<organism evidence="9 10">
    <name type="scientific">Clydaea vesicula</name>
    <dbReference type="NCBI Taxonomy" id="447962"/>
    <lineage>
        <taxon>Eukaryota</taxon>
        <taxon>Fungi</taxon>
        <taxon>Fungi incertae sedis</taxon>
        <taxon>Chytridiomycota</taxon>
        <taxon>Chytridiomycota incertae sedis</taxon>
        <taxon>Chytridiomycetes</taxon>
        <taxon>Lobulomycetales</taxon>
        <taxon>Lobulomycetaceae</taxon>
        <taxon>Clydaea</taxon>
    </lineage>
</organism>
<dbReference type="SMART" id="SM00184">
    <property type="entry name" value="RING"/>
    <property type="match status" value="1"/>
</dbReference>
<dbReference type="GO" id="GO:0008270">
    <property type="term" value="F:zinc ion binding"/>
    <property type="evidence" value="ECO:0007669"/>
    <property type="project" value="UniProtKB-KW"/>
</dbReference>
<dbReference type="Gene3D" id="3.30.40.10">
    <property type="entry name" value="Zinc/RING finger domain, C3HC4 (zinc finger)"/>
    <property type="match status" value="1"/>
</dbReference>
<dbReference type="InterPro" id="IPR001841">
    <property type="entry name" value="Znf_RING"/>
</dbReference>
<dbReference type="PROSITE" id="PS50089">
    <property type="entry name" value="ZF_RING_2"/>
    <property type="match status" value="1"/>
</dbReference>
<feature type="region of interest" description="Disordered" evidence="7">
    <location>
        <begin position="59"/>
        <end position="80"/>
    </location>
</feature>
<name>A0AAD5XZK3_9FUNG</name>
<evidence type="ECO:0000256" key="2">
    <source>
        <dbReference type="ARBA" id="ARBA00022490"/>
    </source>
</evidence>
<dbReference type="CDD" id="cd16536">
    <property type="entry name" value="RING-HC_RNF10"/>
    <property type="match status" value="1"/>
</dbReference>
<evidence type="ECO:0000256" key="6">
    <source>
        <dbReference type="PROSITE-ProRule" id="PRU00175"/>
    </source>
</evidence>
<evidence type="ECO:0000259" key="8">
    <source>
        <dbReference type="PROSITE" id="PS50089"/>
    </source>
</evidence>
<dbReference type="InterPro" id="IPR017907">
    <property type="entry name" value="Znf_RING_CS"/>
</dbReference>
<evidence type="ECO:0000256" key="1">
    <source>
        <dbReference type="ARBA" id="ARBA00004496"/>
    </source>
</evidence>
<dbReference type="GO" id="GO:0045944">
    <property type="term" value="P:positive regulation of transcription by RNA polymerase II"/>
    <property type="evidence" value="ECO:0007669"/>
    <property type="project" value="TreeGrafter"/>
</dbReference>
<dbReference type="Pfam" id="PF13445">
    <property type="entry name" value="zf-RING_UBOX"/>
    <property type="match status" value="1"/>
</dbReference>
<evidence type="ECO:0000256" key="7">
    <source>
        <dbReference type="SAM" id="MobiDB-lite"/>
    </source>
</evidence>
<accession>A0AAD5XZK3</accession>
<keyword evidence="2" id="KW-0963">Cytoplasm</keyword>
<dbReference type="Proteomes" id="UP001211065">
    <property type="component" value="Unassembled WGS sequence"/>
</dbReference>
<dbReference type="GO" id="GO:0005737">
    <property type="term" value="C:cytoplasm"/>
    <property type="evidence" value="ECO:0007669"/>
    <property type="project" value="UniProtKB-SubCell"/>
</dbReference>
<dbReference type="GO" id="GO:0000976">
    <property type="term" value="F:transcription cis-regulatory region binding"/>
    <property type="evidence" value="ECO:0007669"/>
    <property type="project" value="TreeGrafter"/>
</dbReference>
<dbReference type="PANTHER" id="PTHR12983:SF9">
    <property type="entry name" value="E3 UBIQUITIN-PROTEIN LIGASE RNF10"/>
    <property type="match status" value="1"/>
</dbReference>
<evidence type="ECO:0000313" key="9">
    <source>
        <dbReference type="EMBL" id="KAJ3222897.1"/>
    </source>
</evidence>
<evidence type="ECO:0000256" key="3">
    <source>
        <dbReference type="ARBA" id="ARBA00022723"/>
    </source>
</evidence>
<feature type="region of interest" description="Disordered" evidence="7">
    <location>
        <begin position="1"/>
        <end position="29"/>
    </location>
</feature>
<dbReference type="InterPro" id="IPR039739">
    <property type="entry name" value="MAG2/RNF10"/>
</dbReference>
<keyword evidence="4 6" id="KW-0863">Zinc-finger</keyword>
<gene>
    <name evidence="9" type="primary">RNF10_1</name>
    <name evidence="9" type="ORF">HK099_001782</name>
</gene>
<dbReference type="AlphaFoldDB" id="A0AAD5XZK3"/>
<feature type="non-terminal residue" evidence="9">
    <location>
        <position position="960"/>
    </location>
</feature>
<protein>
    <submittedName>
        <fullName evidence="9">RING finger protein 10</fullName>
    </submittedName>
</protein>
<evidence type="ECO:0000256" key="4">
    <source>
        <dbReference type="ARBA" id="ARBA00022771"/>
    </source>
</evidence>
<keyword evidence="5" id="KW-0862">Zinc</keyword>
<proteinExistence type="predicted"/>
<dbReference type="EMBL" id="JADGJW010000154">
    <property type="protein sequence ID" value="KAJ3222897.1"/>
    <property type="molecule type" value="Genomic_DNA"/>
</dbReference>
<feature type="domain" description="RING-type" evidence="8">
    <location>
        <begin position="130"/>
        <end position="175"/>
    </location>
</feature>
<sequence>MHHKNKSSNSSNKAGTHSKTKLNSRNETLKDVRINNNVIEEIRSSKRINSKGDASLLDFNIPPRLNGQTHKKKNGSSASVNKERFVNANYRFVVSDENTDYALNLIDPDLAVDWNKVIQVIMPTSDIITCPICLHPPTAAKVTKCGHVYCWHCMSHYLNDMNERSLKKSTKCPICYETVEANHLRSVRILFTKDINISKNNTIDSGEAIEKVKLKMSLMKRHNGSITALPRSTYNSWAKKTDSVFSTQNVPPCIKDPNALTFSKLLLCSKEYLREEILMRDKLELEQVLSDIAISNLNENSVPSTTEVKFVNYCLNLNNSKLTELNFICKEKWQVTPHLECNNKSDNLQSKLDYKEEHTVEKPQQFTIESNLKLEIKKKKLVEPYFYFYQSSDGQNLFLHPLDIRILLHQYGDYSKFPERLDVDITHLSESTLNQGLRKKFKYLGHVPLGCDIGFVEVDWQTFELHKDTIKLFSKEILKRKKRHLEKEISEKKFQERQNKRNELVAQQVEIENKENFFSSQRFIGEDSDLSSYGENENLFPPMGVASAAAESGVWSGASFGMEIKKFLYKRCSIKYKARITGTGSRFKNIQKGGSFRGSGVRFNVLNNETIVVDCPKKDVDDKDVFSEVVYEQSLNPLFKKEWTLDIGDLDEKQDEALVNELINLDLKERKAAQKFHRQCKNLGGDFHSALNKTDLLFLTYSDGKKAPVSPNAYICLSKKHNETSNLSDLYLPIPGTPPAYLEDGNIDSFKTDCIKACGNGVDFRFGAISLRQQTLGVCTCVGSWPTAPKLNKKSLAISVEPSDGFISGLQAPLSPHTYQTCAEFSQKFPTQGLGNMACPCKEFDYPYPDMGSCKWAGESQVVPVPGAPAVWQSLENYTPILGCPAAQKSCNAACGVTSGEFLASNVACFNFMSLTTIQMMCQCKDGKFPTAVNGFKLMSAMDANTGLVPGTSSSYANNP</sequence>
<evidence type="ECO:0000313" key="10">
    <source>
        <dbReference type="Proteomes" id="UP001211065"/>
    </source>
</evidence>
<keyword evidence="3" id="KW-0479">Metal-binding</keyword>
<dbReference type="InterPro" id="IPR013083">
    <property type="entry name" value="Znf_RING/FYVE/PHD"/>
</dbReference>